<dbReference type="GO" id="GO:0051301">
    <property type="term" value="P:cell division"/>
    <property type="evidence" value="ECO:0007669"/>
    <property type="project" value="UniProtKB-KW"/>
</dbReference>
<feature type="domain" description="Cyclin-like" evidence="4">
    <location>
        <begin position="1"/>
        <end position="87"/>
    </location>
</feature>
<keyword evidence="3" id="KW-0195">Cyclin</keyword>
<evidence type="ECO:0000256" key="3">
    <source>
        <dbReference type="RuleBase" id="RU000383"/>
    </source>
</evidence>
<dbReference type="InterPro" id="IPR039361">
    <property type="entry name" value="Cyclin"/>
</dbReference>
<dbReference type="SMART" id="SM00385">
    <property type="entry name" value="CYCLIN"/>
    <property type="match status" value="1"/>
</dbReference>
<dbReference type="AlphaFoldDB" id="A0A438DPN3"/>
<dbReference type="Proteomes" id="UP000288805">
    <property type="component" value="Unassembled WGS sequence"/>
</dbReference>
<proteinExistence type="inferred from homology"/>
<evidence type="ECO:0000256" key="2">
    <source>
        <dbReference type="ARBA" id="ARBA00023306"/>
    </source>
</evidence>
<dbReference type="InterPro" id="IPR036915">
    <property type="entry name" value="Cyclin-like_sf"/>
</dbReference>
<dbReference type="CDD" id="cd20543">
    <property type="entry name" value="CYCLIN_AtCycD-like_rpt1"/>
    <property type="match status" value="1"/>
</dbReference>
<organism evidence="5 6">
    <name type="scientific">Vitis vinifera</name>
    <name type="common">Grape</name>
    <dbReference type="NCBI Taxonomy" id="29760"/>
    <lineage>
        <taxon>Eukaryota</taxon>
        <taxon>Viridiplantae</taxon>
        <taxon>Streptophyta</taxon>
        <taxon>Embryophyta</taxon>
        <taxon>Tracheophyta</taxon>
        <taxon>Spermatophyta</taxon>
        <taxon>Magnoliopsida</taxon>
        <taxon>eudicotyledons</taxon>
        <taxon>Gunneridae</taxon>
        <taxon>Pentapetalae</taxon>
        <taxon>rosids</taxon>
        <taxon>Vitales</taxon>
        <taxon>Vitaceae</taxon>
        <taxon>Viteae</taxon>
        <taxon>Vitis</taxon>
    </lineage>
</organism>
<keyword evidence="2" id="KW-0131">Cell cycle</keyword>
<dbReference type="SUPFAM" id="SSF47954">
    <property type="entry name" value="Cyclin-like"/>
    <property type="match status" value="1"/>
</dbReference>
<reference evidence="5 6" key="1">
    <citation type="journal article" date="2018" name="PLoS Genet.">
        <title>Population sequencing reveals clonal diversity and ancestral inbreeding in the grapevine cultivar Chardonnay.</title>
        <authorList>
            <person name="Roach M.J."/>
            <person name="Johnson D.L."/>
            <person name="Bohlmann J."/>
            <person name="van Vuuren H.J."/>
            <person name="Jones S.J."/>
            <person name="Pretorius I.S."/>
            <person name="Schmidt S.A."/>
            <person name="Borneman A.R."/>
        </authorList>
    </citation>
    <scope>NUCLEOTIDE SEQUENCE [LARGE SCALE GENOMIC DNA]</scope>
    <source>
        <strain evidence="6">cv. Chardonnay</strain>
        <tissue evidence="5">Leaf</tissue>
    </source>
</reference>
<keyword evidence="1" id="KW-0132">Cell division</keyword>
<evidence type="ECO:0000256" key="1">
    <source>
        <dbReference type="ARBA" id="ARBA00022618"/>
    </source>
</evidence>
<evidence type="ECO:0000313" key="5">
    <source>
        <dbReference type="EMBL" id="RVW37412.1"/>
    </source>
</evidence>
<sequence length="342" mass="37481">MMKINARYGFSAVTAFLAINYLDKLLSSLHSQRDKPWMIQLAAVTCLSLAAKVEETQVSLLLGLQVEDNEYAFEVKTIQRMDFLVLSTFQWKMNPVTPLSFIDLIIRRKIKRKTKSGGEVHVASNSPKASSVDEQVKTEANDVVASDSQDLTIEGRIETTPADDLVKSDFTLSERISCDTKSAPVDEVYNSILETIPVGDSVKPYDSLSEEVIFDAKGVPGEEAYKSTVETAFVVDLVKPEISVSGEVICVTDSAPLGNSVAGFVSDTNTALKVGVGSMCFAALIIRDDAIEDGICLCSFYVTSSSSSYTVWFVMDAYFRALKDSLNDSNTSEDYNQKGFVH</sequence>
<evidence type="ECO:0000259" key="4">
    <source>
        <dbReference type="SMART" id="SM00385"/>
    </source>
</evidence>
<dbReference type="PANTHER" id="PTHR10177">
    <property type="entry name" value="CYCLINS"/>
    <property type="match status" value="1"/>
</dbReference>
<accession>A0A438DPN3</accession>
<dbReference type="Pfam" id="PF00134">
    <property type="entry name" value="Cyclin_N"/>
    <property type="match status" value="1"/>
</dbReference>
<gene>
    <name evidence="5" type="primary">CYCD3-1_8</name>
    <name evidence="5" type="ORF">CK203_081687</name>
</gene>
<dbReference type="InterPro" id="IPR006671">
    <property type="entry name" value="Cyclin_N"/>
</dbReference>
<comment type="similarity">
    <text evidence="3">Belongs to the cyclin family.</text>
</comment>
<comment type="caution">
    <text evidence="5">The sequence shown here is derived from an EMBL/GenBank/DDBJ whole genome shotgun (WGS) entry which is preliminary data.</text>
</comment>
<dbReference type="Gene3D" id="1.10.472.10">
    <property type="entry name" value="Cyclin-like"/>
    <property type="match status" value="1"/>
</dbReference>
<dbReference type="EMBL" id="QGNW01001539">
    <property type="protein sequence ID" value="RVW37412.1"/>
    <property type="molecule type" value="Genomic_DNA"/>
</dbReference>
<dbReference type="InterPro" id="IPR013763">
    <property type="entry name" value="Cyclin-like_dom"/>
</dbReference>
<protein>
    <submittedName>
        <fullName evidence="5">Cyclin-D3-1</fullName>
    </submittedName>
</protein>
<name>A0A438DPN3_VITVI</name>
<evidence type="ECO:0000313" key="6">
    <source>
        <dbReference type="Proteomes" id="UP000288805"/>
    </source>
</evidence>